<organism evidence="1 2">
    <name type="scientific">Escherichia phage 121Q</name>
    <dbReference type="NCBI Taxonomy" id="1555202"/>
    <lineage>
        <taxon>Viruses</taxon>
        <taxon>Duplodnaviria</taxon>
        <taxon>Heunggongvirae</taxon>
        <taxon>Uroviricota</taxon>
        <taxon>Caudoviricetes</taxon>
        <taxon>Asteriusvirus</taxon>
        <taxon>Asteriusvirus av121Q</taxon>
    </lineage>
</organism>
<name>A0A097EY63_9CAUD</name>
<evidence type="ECO:0000313" key="2">
    <source>
        <dbReference type="Proteomes" id="UP000029889"/>
    </source>
</evidence>
<accession>A0A097EY63</accession>
<dbReference type="GeneID" id="22111524"/>
<sequence>MKNVTQEKILYLAKYNGGFNIISREYSGNLAKLIDSLLEFDFIKWETNELWYEYAGQKWESDYDNAIHSYTITKAGEVRLAIMRCAYTYKNHKGEEKHIRRNEELLLLMEAAKVTMHDLFHHPRWYENLTKAEYKALRYIDEQNNTVQQEHAEDGELSIRNVFETTNTESITEISVQMAIKAMELFKTQYDGVNSDEVEREFITRVQIALHKSKK</sequence>
<evidence type="ECO:0000313" key="1">
    <source>
        <dbReference type="EMBL" id="AIT14374.1"/>
    </source>
</evidence>
<dbReference type="OrthoDB" id="36719at10239"/>
<dbReference type="EMBL" id="KM507819">
    <property type="protein sequence ID" value="AIT14374.1"/>
    <property type="molecule type" value="Genomic_DNA"/>
</dbReference>
<dbReference type="Proteomes" id="UP000029889">
    <property type="component" value="Segment"/>
</dbReference>
<gene>
    <name evidence="1" type="primary">484</name>
    <name evidence="1" type="ORF">PBI_121Q_484</name>
</gene>
<dbReference type="KEGG" id="vg:22111524"/>
<reference evidence="1 2" key="1">
    <citation type="submission" date="2014-09" db="EMBL/GenBank/DDBJ databases">
        <authorList>
            <person name="Lapin J.S."/>
            <person name="Pope W.H."/>
            <person name="Hua J."/>
            <person name="Ford M.E."/>
            <person name="Conway J.F."/>
            <person name="Hatfull G.F."/>
            <person name="Hendrix R.W."/>
        </authorList>
    </citation>
    <scope>NUCLEOTIDE SEQUENCE [LARGE SCALE GENOMIC DNA]</scope>
</reference>
<proteinExistence type="predicted"/>
<dbReference type="RefSeq" id="YP_009102071.1">
    <property type="nucleotide sequence ID" value="NC_025447.1"/>
</dbReference>
<protein>
    <submittedName>
        <fullName evidence="1">Uncharacterized protein</fullName>
    </submittedName>
</protein>
<keyword evidence="2" id="KW-1185">Reference proteome</keyword>